<dbReference type="OrthoDB" id="9788640at2"/>
<dbReference type="InterPro" id="IPR017961">
    <property type="entry name" value="DNA_pol_Y-fam_little_finger"/>
</dbReference>
<dbReference type="AlphaFoldDB" id="A0A5C6SAT7"/>
<dbReference type="Gene3D" id="3.30.70.270">
    <property type="match status" value="1"/>
</dbReference>
<dbReference type="Gene3D" id="3.40.1170.60">
    <property type="match status" value="1"/>
</dbReference>
<dbReference type="RefSeq" id="WP_147096640.1">
    <property type="nucleotide sequence ID" value="NZ_JBHUFH010000002.1"/>
</dbReference>
<dbReference type="InterPro" id="IPR050356">
    <property type="entry name" value="SulA_CellDiv_inhibitor"/>
</dbReference>
<dbReference type="PANTHER" id="PTHR35369:SF2">
    <property type="entry name" value="BLR3025 PROTEIN"/>
    <property type="match status" value="1"/>
</dbReference>
<dbReference type="InterPro" id="IPR043128">
    <property type="entry name" value="Rev_trsase/Diguanyl_cyclase"/>
</dbReference>
<comment type="similarity">
    <text evidence="1">Belongs to the DNA polymerase type-Y family.</text>
</comment>
<dbReference type="GO" id="GO:0006281">
    <property type="term" value="P:DNA repair"/>
    <property type="evidence" value="ECO:0007669"/>
    <property type="project" value="InterPro"/>
</dbReference>
<dbReference type="GO" id="GO:0003684">
    <property type="term" value="F:damaged DNA binding"/>
    <property type="evidence" value="ECO:0007669"/>
    <property type="project" value="InterPro"/>
</dbReference>
<comment type="catalytic activity">
    <reaction evidence="6">
        <text>DNA(n) + a 2'-deoxyribonucleoside 5'-triphosphate = DNA(n+1) + diphosphate</text>
        <dbReference type="Rhea" id="RHEA:22508"/>
        <dbReference type="Rhea" id="RHEA-COMP:17339"/>
        <dbReference type="Rhea" id="RHEA-COMP:17340"/>
        <dbReference type="ChEBI" id="CHEBI:33019"/>
        <dbReference type="ChEBI" id="CHEBI:61560"/>
        <dbReference type="ChEBI" id="CHEBI:173112"/>
        <dbReference type="EC" id="2.7.7.7"/>
    </reaction>
</comment>
<sequence>MFDGTQRRIVSMWFPRLASDRARRRQPVDGPFALIQRQGSADRIYCLTTEAEDHGLHRGMAATDARAFCRSLLTRPADPEADYRALHLLRRWATRYCPWVGIEGADGLVLDITGAAHLAGGEAAMLADMRQRLTGAGYALRLGLADTRGAAWALAHHGPVDGVPPIAPPGDALAALGRLPVAALRLEDRMTATLERLGLRSIGDLAGAARAPLNRRFGPDLLLRLDQALGQQPEQISPLVDPPHYATRMTLPEPIGLTSDVMAVLQRLLDRLCETMKRHETGARMLHLTLRRVDRDSQQIALRLAAPLRDPVRILPLFQRSVDEVDAGFGIDQMRLEAVQTDALPARQLGGETVADAARLDDLMTRIGTRIGLENIRRFLPADSHIPERGFISVAAAHSTASPKWSCHGQRPLHIFPPEPVTASGSEPPQRFRWRRMSLSLARATGPERIAPEWWAEHQDWHRGLRDYWRIETMQGRRLWMFHTPQNPGWFVHGEFP</sequence>
<organism evidence="9 10">
    <name type="scientific">Paracoccus aurantiacus</name>
    <dbReference type="NCBI Taxonomy" id="2599412"/>
    <lineage>
        <taxon>Bacteria</taxon>
        <taxon>Pseudomonadati</taxon>
        <taxon>Pseudomonadota</taxon>
        <taxon>Alphaproteobacteria</taxon>
        <taxon>Rhodobacterales</taxon>
        <taxon>Paracoccaceae</taxon>
        <taxon>Paracoccus</taxon>
    </lineage>
</organism>
<comment type="caution">
    <text evidence="9">The sequence shown here is derived from an EMBL/GenBank/DDBJ whole genome shotgun (WGS) entry which is preliminary data.</text>
</comment>
<keyword evidence="4" id="KW-0227">DNA damage</keyword>
<dbReference type="EMBL" id="VOPL01000001">
    <property type="protein sequence ID" value="TXB71142.1"/>
    <property type="molecule type" value="Genomic_DNA"/>
</dbReference>
<name>A0A5C6SAT7_9RHOB</name>
<dbReference type="Pfam" id="PF00817">
    <property type="entry name" value="IMS"/>
    <property type="match status" value="1"/>
</dbReference>
<dbReference type="EC" id="2.7.7.7" evidence="3"/>
<gene>
    <name evidence="9" type="ORF">FQV27_04650</name>
</gene>
<dbReference type="SUPFAM" id="SSF56672">
    <property type="entry name" value="DNA/RNA polymerases"/>
    <property type="match status" value="1"/>
</dbReference>
<comment type="subunit">
    <text evidence="2">Monomer.</text>
</comment>
<evidence type="ECO:0000256" key="6">
    <source>
        <dbReference type="ARBA" id="ARBA00049244"/>
    </source>
</evidence>
<evidence type="ECO:0000256" key="2">
    <source>
        <dbReference type="ARBA" id="ARBA00011245"/>
    </source>
</evidence>
<feature type="domain" description="UmuC" evidence="7">
    <location>
        <begin position="28"/>
        <end position="153"/>
    </location>
</feature>
<dbReference type="Proteomes" id="UP000321562">
    <property type="component" value="Unassembled WGS sequence"/>
</dbReference>
<feature type="domain" description="DNA polymerase Y-family little finger" evidence="8">
    <location>
        <begin position="246"/>
        <end position="336"/>
    </location>
</feature>
<keyword evidence="10" id="KW-1185">Reference proteome</keyword>
<dbReference type="InterPro" id="IPR001126">
    <property type="entry name" value="UmuC"/>
</dbReference>
<dbReference type="Pfam" id="PF11799">
    <property type="entry name" value="IMS_C"/>
    <property type="match status" value="1"/>
</dbReference>
<dbReference type="InterPro" id="IPR043502">
    <property type="entry name" value="DNA/RNA_pol_sf"/>
</dbReference>
<accession>A0A5C6SAT7</accession>
<reference evidence="9 10" key="1">
    <citation type="submission" date="2019-08" db="EMBL/GenBank/DDBJ databases">
        <authorList>
            <person name="Ye J."/>
        </authorList>
    </citation>
    <scope>NUCLEOTIDE SEQUENCE [LARGE SCALE GENOMIC DNA]</scope>
    <source>
        <strain evidence="9 10">TK008</strain>
    </source>
</reference>
<protein>
    <recommendedName>
        <fullName evidence="3">DNA-directed DNA polymerase</fullName>
        <ecNumber evidence="3">2.7.7.7</ecNumber>
    </recommendedName>
</protein>
<evidence type="ECO:0000259" key="8">
    <source>
        <dbReference type="Pfam" id="PF11799"/>
    </source>
</evidence>
<comment type="function">
    <text evidence="5">Poorly processive, error-prone DNA polymerase involved in untargeted mutagenesis. Copies undamaged DNA at stalled replication forks, which arise in vivo from mismatched or misaligned primer ends. These misaligned primers can be extended by PolIV. Exhibits no 3'-5' exonuclease (proofreading) activity. May be involved in translesional synthesis, in conjunction with the beta clamp from PolIII.</text>
</comment>
<evidence type="ECO:0000259" key="7">
    <source>
        <dbReference type="Pfam" id="PF00817"/>
    </source>
</evidence>
<proteinExistence type="inferred from homology"/>
<evidence type="ECO:0000313" key="10">
    <source>
        <dbReference type="Proteomes" id="UP000321562"/>
    </source>
</evidence>
<evidence type="ECO:0000313" key="9">
    <source>
        <dbReference type="EMBL" id="TXB71142.1"/>
    </source>
</evidence>
<evidence type="ECO:0000256" key="1">
    <source>
        <dbReference type="ARBA" id="ARBA00010945"/>
    </source>
</evidence>
<evidence type="ECO:0000256" key="4">
    <source>
        <dbReference type="ARBA" id="ARBA00022763"/>
    </source>
</evidence>
<evidence type="ECO:0000256" key="5">
    <source>
        <dbReference type="ARBA" id="ARBA00025589"/>
    </source>
</evidence>
<dbReference type="PANTHER" id="PTHR35369">
    <property type="entry name" value="BLR3025 PROTEIN-RELATED"/>
    <property type="match status" value="1"/>
</dbReference>
<dbReference type="CDD" id="cd03468">
    <property type="entry name" value="PolY_like"/>
    <property type="match status" value="1"/>
</dbReference>
<evidence type="ECO:0000256" key="3">
    <source>
        <dbReference type="ARBA" id="ARBA00012417"/>
    </source>
</evidence>